<dbReference type="InterPro" id="IPR036380">
    <property type="entry name" value="Isochorismatase-like_sf"/>
</dbReference>
<dbReference type="CDD" id="cd00431">
    <property type="entry name" value="cysteine_hydrolases"/>
    <property type="match status" value="1"/>
</dbReference>
<keyword evidence="1" id="KW-0378">Hydrolase</keyword>
<gene>
    <name evidence="3" type="ORF">GCM10022197_08920</name>
</gene>
<feature type="domain" description="Isochorismatase-like" evidence="2">
    <location>
        <begin position="11"/>
        <end position="199"/>
    </location>
</feature>
<dbReference type="EMBL" id="BAAAYR010000001">
    <property type="protein sequence ID" value="GAA3555954.1"/>
    <property type="molecule type" value="Genomic_DNA"/>
</dbReference>
<proteinExistence type="predicted"/>
<evidence type="ECO:0000259" key="2">
    <source>
        <dbReference type="Pfam" id="PF00857"/>
    </source>
</evidence>
<organism evidence="3 4">
    <name type="scientific">Microlunatus spumicola</name>
    <dbReference type="NCBI Taxonomy" id="81499"/>
    <lineage>
        <taxon>Bacteria</taxon>
        <taxon>Bacillati</taxon>
        <taxon>Actinomycetota</taxon>
        <taxon>Actinomycetes</taxon>
        <taxon>Propionibacteriales</taxon>
        <taxon>Propionibacteriaceae</taxon>
        <taxon>Microlunatus</taxon>
    </lineage>
</organism>
<dbReference type="InterPro" id="IPR050272">
    <property type="entry name" value="Isochorismatase-like_hydrls"/>
</dbReference>
<accession>A0ABP6WSR0</accession>
<sequence length="205" mass="21620">MTLPALDPARTAVVTIDMHRGHLDPAVATMPLPAEAAARVTAANAVLVRAARARGVPVVHVVTGYHDVSEIASNPWWAAVAGTDATRANVLNHQLPGSPGLEVMPDLLEQGDVVVTGKKRYDCFAATDLDHVLRSRGVSTLLITGVNTNSCVLATTVAANTRDYAAVVVEDCVDTMDRTLHEPALAVLRQAFGWVATLDETVAAL</sequence>
<dbReference type="InterPro" id="IPR000868">
    <property type="entry name" value="Isochorismatase-like_dom"/>
</dbReference>
<evidence type="ECO:0000313" key="4">
    <source>
        <dbReference type="Proteomes" id="UP001500767"/>
    </source>
</evidence>
<dbReference type="RefSeq" id="WP_204912051.1">
    <property type="nucleotide sequence ID" value="NZ_BAAAYR010000001.1"/>
</dbReference>
<keyword evidence="4" id="KW-1185">Reference proteome</keyword>
<dbReference type="Pfam" id="PF00857">
    <property type="entry name" value="Isochorismatase"/>
    <property type="match status" value="1"/>
</dbReference>
<dbReference type="PANTHER" id="PTHR43540">
    <property type="entry name" value="PEROXYUREIDOACRYLATE/UREIDOACRYLATE AMIDOHYDROLASE-RELATED"/>
    <property type="match status" value="1"/>
</dbReference>
<evidence type="ECO:0000313" key="3">
    <source>
        <dbReference type="EMBL" id="GAA3555954.1"/>
    </source>
</evidence>
<dbReference type="SUPFAM" id="SSF52499">
    <property type="entry name" value="Isochorismatase-like hydrolases"/>
    <property type="match status" value="1"/>
</dbReference>
<reference evidence="4" key="1">
    <citation type="journal article" date="2019" name="Int. J. Syst. Evol. Microbiol.">
        <title>The Global Catalogue of Microorganisms (GCM) 10K type strain sequencing project: providing services to taxonomists for standard genome sequencing and annotation.</title>
        <authorList>
            <consortium name="The Broad Institute Genomics Platform"/>
            <consortium name="The Broad Institute Genome Sequencing Center for Infectious Disease"/>
            <person name="Wu L."/>
            <person name="Ma J."/>
        </authorList>
    </citation>
    <scope>NUCLEOTIDE SEQUENCE [LARGE SCALE GENOMIC DNA]</scope>
    <source>
        <strain evidence="4">JCM 16540</strain>
    </source>
</reference>
<comment type="caution">
    <text evidence="3">The sequence shown here is derived from an EMBL/GenBank/DDBJ whole genome shotgun (WGS) entry which is preliminary data.</text>
</comment>
<name>A0ABP6WSR0_9ACTN</name>
<evidence type="ECO:0000256" key="1">
    <source>
        <dbReference type="ARBA" id="ARBA00022801"/>
    </source>
</evidence>
<dbReference type="Gene3D" id="3.40.50.850">
    <property type="entry name" value="Isochorismatase-like"/>
    <property type="match status" value="1"/>
</dbReference>
<protein>
    <recommendedName>
        <fullName evidence="2">Isochorismatase-like domain-containing protein</fullName>
    </recommendedName>
</protein>
<dbReference type="Proteomes" id="UP001500767">
    <property type="component" value="Unassembled WGS sequence"/>
</dbReference>